<evidence type="ECO:0000256" key="10">
    <source>
        <dbReference type="ARBA" id="ARBA00030775"/>
    </source>
</evidence>
<comment type="subcellular location">
    <subcellularLocation>
        <location evidence="1">Cell inner membrane</location>
        <topology evidence="1">Single-pass membrane protein</topology>
    </subcellularLocation>
</comment>
<proteinExistence type="inferred from homology"/>
<protein>
    <recommendedName>
        <fullName evidence="2">Type II secretion system protein H</fullName>
    </recommendedName>
    <alternativeName>
        <fullName evidence="10">General secretion pathway protein H</fullName>
    </alternativeName>
</protein>
<evidence type="ECO:0000256" key="9">
    <source>
        <dbReference type="ARBA" id="ARBA00025772"/>
    </source>
</evidence>
<keyword evidence="5" id="KW-0997">Cell inner membrane</keyword>
<evidence type="ECO:0000256" key="5">
    <source>
        <dbReference type="ARBA" id="ARBA00022519"/>
    </source>
</evidence>
<comment type="similarity">
    <text evidence="9">Belongs to the GSP H family.</text>
</comment>
<sequence>MPPHQQQAFSLHELLVTLLLIGILMGIALPSFSAYIRHNQQAVLVNQLITILSHARTAAISGPSLITVCSGAAQCENGRFWTQQILTFRDANGDGRLDAEETVLRADTLPGNAAWAWSNFRVRPYISFKANGTTHSLNGTFTLCENNDPIDGVVISITGRARHAKPHELKDCVQ</sequence>
<reference evidence="13 14" key="1">
    <citation type="submission" date="2016-10" db="EMBL/GenBank/DDBJ databases">
        <authorList>
            <person name="de Groot N.N."/>
        </authorList>
    </citation>
    <scope>NUCLEOTIDE SEQUENCE [LARGE SCALE GENOMIC DNA]</scope>
    <source>
        <strain evidence="13 14">JCM 21544</strain>
    </source>
</reference>
<dbReference type="AlphaFoldDB" id="A0A1G9Q8G4"/>
<dbReference type="NCBIfam" id="TIGR02532">
    <property type="entry name" value="IV_pilin_GFxxxE"/>
    <property type="match status" value="1"/>
</dbReference>
<gene>
    <name evidence="13" type="ORF">SAMN05216186_1477</name>
</gene>
<accession>A0A1G9Q8G4</accession>
<name>A0A1G9Q8G4_9PSED</name>
<evidence type="ECO:0000256" key="11">
    <source>
        <dbReference type="SAM" id="Phobius"/>
    </source>
</evidence>
<dbReference type="InterPro" id="IPR012902">
    <property type="entry name" value="N_methyl_site"/>
</dbReference>
<dbReference type="STRING" id="137658.SAMN05216186_1477"/>
<dbReference type="Pfam" id="PF12019">
    <property type="entry name" value="GspH"/>
    <property type="match status" value="1"/>
</dbReference>
<feature type="domain" description="General secretion pathway GspH" evidence="12">
    <location>
        <begin position="45"/>
        <end position="159"/>
    </location>
</feature>
<evidence type="ECO:0000256" key="8">
    <source>
        <dbReference type="ARBA" id="ARBA00023136"/>
    </source>
</evidence>
<evidence type="ECO:0000256" key="7">
    <source>
        <dbReference type="ARBA" id="ARBA00022989"/>
    </source>
</evidence>
<dbReference type="SUPFAM" id="SSF54523">
    <property type="entry name" value="Pili subunits"/>
    <property type="match status" value="1"/>
</dbReference>
<dbReference type="RefSeq" id="WP_084339786.1">
    <property type="nucleotide sequence ID" value="NZ_FNFD01000047.1"/>
</dbReference>
<dbReference type="InterPro" id="IPR022346">
    <property type="entry name" value="T2SS_GspH"/>
</dbReference>
<feature type="transmembrane region" description="Helical" evidence="11">
    <location>
        <begin position="14"/>
        <end position="36"/>
    </location>
</feature>
<dbReference type="GO" id="GO:0005886">
    <property type="term" value="C:plasma membrane"/>
    <property type="evidence" value="ECO:0007669"/>
    <property type="project" value="UniProtKB-SubCell"/>
</dbReference>
<dbReference type="GO" id="GO:0015628">
    <property type="term" value="P:protein secretion by the type II secretion system"/>
    <property type="evidence" value="ECO:0007669"/>
    <property type="project" value="InterPro"/>
</dbReference>
<evidence type="ECO:0000256" key="6">
    <source>
        <dbReference type="ARBA" id="ARBA00022692"/>
    </source>
</evidence>
<keyword evidence="14" id="KW-1185">Reference proteome</keyword>
<evidence type="ECO:0000256" key="3">
    <source>
        <dbReference type="ARBA" id="ARBA00022475"/>
    </source>
</evidence>
<evidence type="ECO:0000256" key="1">
    <source>
        <dbReference type="ARBA" id="ARBA00004377"/>
    </source>
</evidence>
<dbReference type="EMBL" id="FNFD01000047">
    <property type="protein sequence ID" value="SDM07239.1"/>
    <property type="molecule type" value="Genomic_DNA"/>
</dbReference>
<evidence type="ECO:0000313" key="13">
    <source>
        <dbReference type="EMBL" id="SDM07239.1"/>
    </source>
</evidence>
<dbReference type="Proteomes" id="UP000198706">
    <property type="component" value="Unassembled WGS sequence"/>
</dbReference>
<dbReference type="Gene3D" id="3.55.40.10">
    <property type="entry name" value="minor pseudopilin epsh domain"/>
    <property type="match status" value="1"/>
</dbReference>
<keyword evidence="3" id="KW-1003">Cell membrane</keyword>
<dbReference type="InterPro" id="IPR045584">
    <property type="entry name" value="Pilin-like"/>
</dbReference>
<keyword evidence="6 11" id="KW-0812">Transmembrane</keyword>
<evidence type="ECO:0000259" key="12">
    <source>
        <dbReference type="Pfam" id="PF12019"/>
    </source>
</evidence>
<evidence type="ECO:0000256" key="2">
    <source>
        <dbReference type="ARBA" id="ARBA00021549"/>
    </source>
</evidence>
<evidence type="ECO:0000256" key="4">
    <source>
        <dbReference type="ARBA" id="ARBA00022481"/>
    </source>
</evidence>
<evidence type="ECO:0000313" key="14">
    <source>
        <dbReference type="Proteomes" id="UP000198706"/>
    </source>
</evidence>
<dbReference type="GO" id="GO:0015627">
    <property type="term" value="C:type II protein secretion system complex"/>
    <property type="evidence" value="ECO:0007669"/>
    <property type="project" value="InterPro"/>
</dbReference>
<keyword evidence="8 11" id="KW-0472">Membrane</keyword>
<keyword evidence="4" id="KW-0488">Methylation</keyword>
<keyword evidence="7 11" id="KW-1133">Transmembrane helix</keyword>
<dbReference type="Pfam" id="PF07963">
    <property type="entry name" value="N_methyl"/>
    <property type="match status" value="1"/>
</dbReference>
<organism evidence="13 14">
    <name type="scientific">Pseudomonas indica</name>
    <dbReference type="NCBI Taxonomy" id="137658"/>
    <lineage>
        <taxon>Bacteria</taxon>
        <taxon>Pseudomonadati</taxon>
        <taxon>Pseudomonadota</taxon>
        <taxon>Gammaproteobacteria</taxon>
        <taxon>Pseudomonadales</taxon>
        <taxon>Pseudomonadaceae</taxon>
        <taxon>Pseudomonas</taxon>
    </lineage>
</organism>